<comment type="caution">
    <text evidence="2">The sequence shown here is derived from an EMBL/GenBank/DDBJ whole genome shotgun (WGS) entry which is preliminary data.</text>
</comment>
<dbReference type="AlphaFoldDB" id="A0A2I0HMI2"/>
<proteinExistence type="predicted"/>
<sequence length="177" mass="19807">MGYRTWEHSFFGSAVIAALEWSDRDWGRISVLSRVWTLSVARSQWGFARLGSSAWVWAFPLELTLVGEFFVLLGYLPVKTIPLNLDTSKLEEEGVSVGVSASICGGLVGSLWLVWVWCLGCRRLRGLDPIMSRLQGSSVLSDERPMRVRSSNGCVTRSRCGQGSKHDILYHDDRKPT</sequence>
<accession>A0A2I0HMI2</accession>
<name>A0A2I0HMI2_PUNGR</name>
<dbReference type="EMBL" id="PGOL01007235">
    <property type="protein sequence ID" value="PKI32888.1"/>
    <property type="molecule type" value="Genomic_DNA"/>
</dbReference>
<keyword evidence="1" id="KW-0812">Transmembrane</keyword>
<keyword evidence="1" id="KW-1133">Transmembrane helix</keyword>
<feature type="transmembrane region" description="Helical" evidence="1">
    <location>
        <begin position="54"/>
        <end position="75"/>
    </location>
</feature>
<keyword evidence="3" id="KW-1185">Reference proteome</keyword>
<protein>
    <submittedName>
        <fullName evidence="2">Uncharacterized protein</fullName>
    </submittedName>
</protein>
<evidence type="ECO:0000256" key="1">
    <source>
        <dbReference type="SAM" id="Phobius"/>
    </source>
</evidence>
<evidence type="ECO:0000313" key="3">
    <source>
        <dbReference type="Proteomes" id="UP000233551"/>
    </source>
</evidence>
<dbReference type="Proteomes" id="UP000233551">
    <property type="component" value="Unassembled WGS sequence"/>
</dbReference>
<feature type="transmembrane region" description="Helical" evidence="1">
    <location>
        <begin position="95"/>
        <end position="118"/>
    </location>
</feature>
<keyword evidence="1" id="KW-0472">Membrane</keyword>
<organism evidence="2 3">
    <name type="scientific">Punica granatum</name>
    <name type="common">Pomegranate</name>
    <dbReference type="NCBI Taxonomy" id="22663"/>
    <lineage>
        <taxon>Eukaryota</taxon>
        <taxon>Viridiplantae</taxon>
        <taxon>Streptophyta</taxon>
        <taxon>Embryophyta</taxon>
        <taxon>Tracheophyta</taxon>
        <taxon>Spermatophyta</taxon>
        <taxon>Magnoliopsida</taxon>
        <taxon>eudicotyledons</taxon>
        <taxon>Gunneridae</taxon>
        <taxon>Pentapetalae</taxon>
        <taxon>rosids</taxon>
        <taxon>malvids</taxon>
        <taxon>Myrtales</taxon>
        <taxon>Lythraceae</taxon>
        <taxon>Punica</taxon>
    </lineage>
</organism>
<reference evidence="2 3" key="1">
    <citation type="submission" date="2017-11" db="EMBL/GenBank/DDBJ databases">
        <title>De-novo sequencing of pomegranate (Punica granatum L.) genome.</title>
        <authorList>
            <person name="Akparov Z."/>
            <person name="Amiraslanov A."/>
            <person name="Hajiyeva S."/>
            <person name="Abbasov M."/>
            <person name="Kaur K."/>
            <person name="Hamwieh A."/>
            <person name="Solovyev V."/>
            <person name="Salamov A."/>
            <person name="Braich B."/>
            <person name="Kosarev P."/>
            <person name="Mahmoud A."/>
            <person name="Hajiyev E."/>
            <person name="Babayeva S."/>
            <person name="Izzatullayeva V."/>
            <person name="Mammadov A."/>
            <person name="Mammadov A."/>
            <person name="Sharifova S."/>
            <person name="Ojaghi J."/>
            <person name="Eynullazada K."/>
            <person name="Bayramov B."/>
            <person name="Abdulazimova A."/>
            <person name="Shahmuradov I."/>
        </authorList>
    </citation>
    <scope>NUCLEOTIDE SEQUENCE [LARGE SCALE GENOMIC DNA]</scope>
    <source>
        <strain evidence="3">cv. AG2017</strain>
        <tissue evidence="2">Leaf</tissue>
    </source>
</reference>
<gene>
    <name evidence="2" type="ORF">CRG98_046721</name>
</gene>
<evidence type="ECO:0000313" key="2">
    <source>
        <dbReference type="EMBL" id="PKI32888.1"/>
    </source>
</evidence>